<feature type="transmembrane region" description="Helical" evidence="10">
    <location>
        <begin position="18"/>
        <end position="41"/>
    </location>
</feature>
<keyword evidence="13" id="KW-1185">Reference proteome</keyword>
<comment type="caution">
    <text evidence="12">The sequence shown here is derived from an EMBL/GenBank/DDBJ whole genome shotgun (WGS) entry which is preliminary data.</text>
</comment>
<feature type="transmembrane region" description="Helical" evidence="10">
    <location>
        <begin position="271"/>
        <end position="290"/>
    </location>
</feature>
<evidence type="ECO:0000313" key="13">
    <source>
        <dbReference type="Proteomes" id="UP000319801"/>
    </source>
</evidence>
<dbReference type="InterPro" id="IPR000276">
    <property type="entry name" value="GPCR_Rhodpsn"/>
</dbReference>
<dbReference type="Gene3D" id="1.20.1070.10">
    <property type="entry name" value="Rhodopsin 7-helix transmembrane proteins"/>
    <property type="match status" value="1"/>
</dbReference>
<dbReference type="InterPro" id="IPR017452">
    <property type="entry name" value="GPCR_Rhodpsn_7TM"/>
</dbReference>
<dbReference type="GO" id="GO:0005886">
    <property type="term" value="C:plasma membrane"/>
    <property type="evidence" value="ECO:0007669"/>
    <property type="project" value="UniProtKB-SubCell"/>
</dbReference>
<dbReference type="GO" id="GO:0004930">
    <property type="term" value="F:G protein-coupled receptor activity"/>
    <property type="evidence" value="ECO:0007669"/>
    <property type="project" value="UniProtKB-KW"/>
</dbReference>
<dbReference type="PANTHER" id="PTHR24231:SF35">
    <property type="entry name" value="P2Y PURINOCEPTOR 4-LIKE"/>
    <property type="match status" value="1"/>
</dbReference>
<feature type="transmembrane region" description="Helical" evidence="10">
    <location>
        <begin position="97"/>
        <end position="116"/>
    </location>
</feature>
<evidence type="ECO:0000256" key="2">
    <source>
        <dbReference type="ARBA" id="ARBA00022475"/>
    </source>
</evidence>
<comment type="similarity">
    <text evidence="9">Belongs to the G-protein coupled receptor 1 family.</text>
</comment>
<gene>
    <name evidence="12" type="ORF">Baya_13381</name>
</gene>
<reference evidence="12 13" key="1">
    <citation type="journal article" date="2019" name="Genome Biol. Evol.">
        <title>Whole-Genome Sequencing of the Giant Devil Catfish, Bagarius yarrelli.</title>
        <authorList>
            <person name="Jiang W."/>
            <person name="Lv Y."/>
            <person name="Cheng L."/>
            <person name="Yang K."/>
            <person name="Chao B."/>
            <person name="Wang X."/>
            <person name="Li Y."/>
            <person name="Pan X."/>
            <person name="You X."/>
            <person name="Zhang Y."/>
            <person name="Yang J."/>
            <person name="Li J."/>
            <person name="Zhang X."/>
            <person name="Liu S."/>
            <person name="Sun C."/>
            <person name="Yang J."/>
            <person name="Shi Q."/>
        </authorList>
    </citation>
    <scope>NUCLEOTIDE SEQUENCE [LARGE SCALE GENOMIC DNA]</scope>
    <source>
        <strain evidence="12">JWS20170419001</strain>
        <tissue evidence="12">Muscle</tissue>
    </source>
</reference>
<evidence type="ECO:0000256" key="4">
    <source>
        <dbReference type="ARBA" id="ARBA00022989"/>
    </source>
</evidence>
<proteinExistence type="inferred from homology"/>
<dbReference type="PANTHER" id="PTHR24231">
    <property type="entry name" value="PURINOCEPTOR-RELATED G-PROTEIN COUPLED RECEPTOR"/>
    <property type="match status" value="1"/>
</dbReference>
<keyword evidence="8 9" id="KW-0807">Transducer</keyword>
<evidence type="ECO:0000256" key="10">
    <source>
        <dbReference type="SAM" id="Phobius"/>
    </source>
</evidence>
<evidence type="ECO:0000256" key="3">
    <source>
        <dbReference type="ARBA" id="ARBA00022692"/>
    </source>
</evidence>
<accession>A0A556V621</accession>
<dbReference type="Proteomes" id="UP000319801">
    <property type="component" value="Unassembled WGS sequence"/>
</dbReference>
<keyword evidence="7 9" id="KW-0675">Receptor</keyword>
<protein>
    <submittedName>
        <fullName evidence="12">P2Y purinoceptor 2</fullName>
    </submittedName>
</protein>
<feature type="transmembrane region" description="Helical" evidence="10">
    <location>
        <begin position="53"/>
        <end position="77"/>
    </location>
</feature>
<dbReference type="Pfam" id="PF00001">
    <property type="entry name" value="7tm_1"/>
    <property type="match status" value="1"/>
</dbReference>
<keyword evidence="5 9" id="KW-0297">G-protein coupled receptor</keyword>
<comment type="subcellular location">
    <subcellularLocation>
        <location evidence="1">Cell membrane</location>
        <topology evidence="1">Multi-pass membrane protein</topology>
    </subcellularLocation>
</comment>
<dbReference type="PRINTS" id="PR00237">
    <property type="entry name" value="GPCRRHODOPSN"/>
</dbReference>
<dbReference type="OrthoDB" id="10018446at2759"/>
<dbReference type="PROSITE" id="PS00237">
    <property type="entry name" value="G_PROTEIN_RECEP_F1_1"/>
    <property type="match status" value="1"/>
</dbReference>
<evidence type="ECO:0000256" key="7">
    <source>
        <dbReference type="ARBA" id="ARBA00023170"/>
    </source>
</evidence>
<dbReference type="PROSITE" id="PS50262">
    <property type="entry name" value="G_PROTEIN_RECEP_F1_2"/>
    <property type="match status" value="1"/>
</dbReference>
<feature type="transmembrane region" description="Helical" evidence="10">
    <location>
        <begin position="137"/>
        <end position="156"/>
    </location>
</feature>
<keyword evidence="6 10" id="KW-0472">Membrane</keyword>
<evidence type="ECO:0000259" key="11">
    <source>
        <dbReference type="PROSITE" id="PS50262"/>
    </source>
</evidence>
<dbReference type="SUPFAM" id="SSF81321">
    <property type="entry name" value="Family A G protein-coupled receptor-like"/>
    <property type="match status" value="1"/>
</dbReference>
<evidence type="ECO:0000256" key="1">
    <source>
        <dbReference type="ARBA" id="ARBA00004651"/>
    </source>
</evidence>
<sequence>MTNHNETFCPPEAQHVSLNVFLCLVFMIGLLLNSFCLWVFIFRIPKWNAGTVLQFNLAISDVLASPATPLMAVYLLNGNNWKFGFFLCELKIALISTHFYGSIMFLTLISIHRYVVVVHFKRSSPMKRKVFVKRLCFGVWCVILTSAIVYAILLPVTDEDGHKQCLSIHQTKLTRVYFIINFVLFALGFLVPFSTAVVCYSCLARMVTKVNVNSLQSRSIKRKSLKMTGMCLIIFGLCFFPMNVTRTIGVVLKKYYPQHCQLLLRTETAYYSSYVLAGVNCCLDPLIYFFGSHNFNKAFRGSVRRARGHRERENRTESDTSCSTNRNALYTISSGVVL</sequence>
<feature type="transmembrane region" description="Helical" evidence="10">
    <location>
        <begin position="224"/>
        <end position="242"/>
    </location>
</feature>
<evidence type="ECO:0000256" key="5">
    <source>
        <dbReference type="ARBA" id="ARBA00023040"/>
    </source>
</evidence>
<dbReference type="EMBL" id="VCAZ01000129">
    <property type="protein sequence ID" value="TSV94902.1"/>
    <property type="molecule type" value="Genomic_DNA"/>
</dbReference>
<keyword evidence="4 10" id="KW-1133">Transmembrane helix</keyword>
<dbReference type="AlphaFoldDB" id="A0A556V621"/>
<organism evidence="12 13">
    <name type="scientific">Bagarius yarrelli</name>
    <name type="common">Goonch</name>
    <name type="synonym">Bagrus yarrelli</name>
    <dbReference type="NCBI Taxonomy" id="175774"/>
    <lineage>
        <taxon>Eukaryota</taxon>
        <taxon>Metazoa</taxon>
        <taxon>Chordata</taxon>
        <taxon>Craniata</taxon>
        <taxon>Vertebrata</taxon>
        <taxon>Euteleostomi</taxon>
        <taxon>Actinopterygii</taxon>
        <taxon>Neopterygii</taxon>
        <taxon>Teleostei</taxon>
        <taxon>Ostariophysi</taxon>
        <taxon>Siluriformes</taxon>
        <taxon>Sisoridae</taxon>
        <taxon>Sisorinae</taxon>
        <taxon>Bagarius</taxon>
    </lineage>
</organism>
<dbReference type="PRINTS" id="PR01157">
    <property type="entry name" value="P2YPURNOCPTR"/>
</dbReference>
<evidence type="ECO:0000313" key="12">
    <source>
        <dbReference type="EMBL" id="TSV94902.1"/>
    </source>
</evidence>
<evidence type="ECO:0000256" key="9">
    <source>
        <dbReference type="RuleBase" id="RU000688"/>
    </source>
</evidence>
<feature type="transmembrane region" description="Helical" evidence="10">
    <location>
        <begin position="176"/>
        <end position="203"/>
    </location>
</feature>
<keyword evidence="3 9" id="KW-0812">Transmembrane</keyword>
<evidence type="ECO:0000256" key="8">
    <source>
        <dbReference type="ARBA" id="ARBA00023224"/>
    </source>
</evidence>
<name>A0A556V621_BAGYA</name>
<keyword evidence="2" id="KW-1003">Cell membrane</keyword>
<feature type="domain" description="G-protein coupled receptors family 1 profile" evidence="11">
    <location>
        <begin position="32"/>
        <end position="288"/>
    </location>
</feature>
<evidence type="ECO:0000256" key="6">
    <source>
        <dbReference type="ARBA" id="ARBA00023136"/>
    </source>
</evidence>